<keyword evidence="1" id="KW-0732">Signal</keyword>
<name>A0A1T5A306_9SPHN</name>
<proteinExistence type="predicted"/>
<evidence type="ECO:0000313" key="2">
    <source>
        <dbReference type="EMBL" id="SKB29336.1"/>
    </source>
</evidence>
<dbReference type="EMBL" id="FUYP01000002">
    <property type="protein sequence ID" value="SKB29336.1"/>
    <property type="molecule type" value="Genomic_DNA"/>
</dbReference>
<gene>
    <name evidence="2" type="ORF">SAMN06295937_1002161</name>
</gene>
<dbReference type="AlphaFoldDB" id="A0A1T5A306"/>
<evidence type="ECO:0000256" key="1">
    <source>
        <dbReference type="SAM" id="SignalP"/>
    </source>
</evidence>
<keyword evidence="3" id="KW-1185">Reference proteome</keyword>
<sequence>MSKLLILAAFTTVSFAQPATARPVFQPRSAIVTHSDLDLATEKGTKALERRIWRAVVFVCGTASDYDLEGRNEVRECRRETRAIAVVEAERVVAHAARARPLQVTTRSK</sequence>
<accession>A0A1T5A306</accession>
<dbReference type="NCBIfam" id="TIGR04433">
    <property type="entry name" value="UrcA_uranyl"/>
    <property type="match status" value="1"/>
</dbReference>
<dbReference type="RefSeq" id="WP_079637181.1">
    <property type="nucleotide sequence ID" value="NZ_FUYP01000002.1"/>
</dbReference>
<protein>
    <submittedName>
        <fullName evidence="2">UrcA family protein</fullName>
    </submittedName>
</protein>
<organism evidence="2 3">
    <name type="scientific">Sphingopyxis flava</name>
    <dbReference type="NCBI Taxonomy" id="1507287"/>
    <lineage>
        <taxon>Bacteria</taxon>
        <taxon>Pseudomonadati</taxon>
        <taxon>Pseudomonadota</taxon>
        <taxon>Alphaproteobacteria</taxon>
        <taxon>Sphingomonadales</taxon>
        <taxon>Sphingomonadaceae</taxon>
        <taxon>Sphingopyxis</taxon>
    </lineage>
</organism>
<dbReference type="InterPro" id="IPR030972">
    <property type="entry name" value="UrcA_uranyl"/>
</dbReference>
<feature type="signal peptide" evidence="1">
    <location>
        <begin position="1"/>
        <end position="21"/>
    </location>
</feature>
<feature type="chain" id="PRO_5012978944" evidence="1">
    <location>
        <begin position="22"/>
        <end position="109"/>
    </location>
</feature>
<evidence type="ECO:0000313" key="3">
    <source>
        <dbReference type="Proteomes" id="UP000190044"/>
    </source>
</evidence>
<dbReference type="OrthoDB" id="7450905at2"/>
<dbReference type="Proteomes" id="UP000190044">
    <property type="component" value="Unassembled WGS sequence"/>
</dbReference>
<reference evidence="3" key="1">
    <citation type="submission" date="2017-02" db="EMBL/GenBank/DDBJ databases">
        <authorList>
            <person name="Varghese N."/>
            <person name="Submissions S."/>
        </authorList>
    </citation>
    <scope>NUCLEOTIDE SEQUENCE [LARGE SCALE GENOMIC DNA]</scope>
    <source>
        <strain evidence="3">R11H</strain>
    </source>
</reference>